<accession>A0A217EQS9</accession>
<sequence>MNKDGLQERIELLVKEGYVKDEFGYYVKRLSEGNCHIVDRLHLTEVSEHPDLDALSMYIKNKEDYMKGRLRTAGYNHSLKMEPVPSLQQLIGVEEIDVLWLLRGSWLDFQIQCRTDFIVGDLSKVSGKPYYVALKHKLGKPLEILPKEGVLYYQNMVNTTIIIGPVEMKRQLENMYGRRFN</sequence>
<evidence type="ECO:0000313" key="1">
    <source>
        <dbReference type="EMBL" id="APZ82410.1"/>
    </source>
</evidence>
<evidence type="ECO:0000313" key="2">
    <source>
        <dbReference type="Proteomes" id="UP000224660"/>
    </source>
</evidence>
<dbReference type="Proteomes" id="UP000224660">
    <property type="component" value="Segment"/>
</dbReference>
<proteinExistence type="predicted"/>
<name>A0A217EQS9_9CAUD</name>
<protein>
    <submittedName>
        <fullName evidence="1">Uncharacterized protein</fullName>
    </submittedName>
</protein>
<gene>
    <name evidence="1" type="ORF">Goe2_c17400</name>
</gene>
<organism evidence="1 2">
    <name type="scientific">Bacillus phage vB_BsuM-Goe2</name>
    <dbReference type="NCBI Taxonomy" id="1933062"/>
    <lineage>
        <taxon>Viruses</taxon>
        <taxon>Duplodnaviria</taxon>
        <taxon>Heunggongvirae</taxon>
        <taxon>Uroviricota</taxon>
        <taxon>Caudoviricetes</taxon>
        <taxon>Herelleviridae</taxon>
        <taxon>Spounavirinae</taxon>
        <taxon>Okubovirus</taxon>
        <taxon>Okubovirus camphawk</taxon>
    </lineage>
</organism>
<dbReference type="EMBL" id="KY368639">
    <property type="protein sequence ID" value="APZ82410.1"/>
    <property type="molecule type" value="Genomic_DNA"/>
</dbReference>
<reference evidence="1 2" key="1">
    <citation type="journal article" date="2017" name="Viruses">
        <title>Characterization of Bacillus subtilis Viruses vB_BsuM-Goe2 and vB_BsuM-Goe3.</title>
        <authorList>
            <person name="Willms I.M."/>
            <person name="Hoppert M."/>
            <person name="Hertel R."/>
        </authorList>
    </citation>
    <scope>NUCLEOTIDE SEQUENCE [LARGE SCALE GENOMIC DNA]</scope>
</reference>